<comment type="caution">
    <text evidence="1">The sequence shown here is derived from an EMBL/GenBank/DDBJ whole genome shotgun (WGS) entry which is preliminary data.</text>
</comment>
<protein>
    <recommendedName>
        <fullName evidence="3">Transglutaminase domain-containing protein</fullName>
    </recommendedName>
</protein>
<evidence type="ECO:0008006" key="3">
    <source>
        <dbReference type="Google" id="ProtNLM"/>
    </source>
</evidence>
<dbReference type="EMBL" id="JAOTJC010000002">
    <property type="protein sequence ID" value="MCU7553018.1"/>
    <property type="molecule type" value="Genomic_DNA"/>
</dbReference>
<evidence type="ECO:0000313" key="1">
    <source>
        <dbReference type="EMBL" id="MCU7553018.1"/>
    </source>
</evidence>
<accession>A0ABT2VKP1</accession>
<evidence type="ECO:0000313" key="2">
    <source>
        <dbReference type="Proteomes" id="UP001209257"/>
    </source>
</evidence>
<reference evidence="2" key="1">
    <citation type="submission" date="2023-07" db="EMBL/GenBank/DDBJ databases">
        <title>Study on multiphase classification of strain Alteromonas salexigens isolated from the Yellow Sea.</title>
        <authorList>
            <person name="Sun L."/>
        </authorList>
    </citation>
    <scope>NUCLEOTIDE SEQUENCE [LARGE SCALE GENOMIC DNA]</scope>
    <source>
        <strain evidence="2">ASW11-19</strain>
    </source>
</reference>
<sequence length="309" mass="34791">MLICLLGWGSDAGARQQFFERTTTDTGFGFHYQWVDRNNAMQSVRFTLAREALADVPLQQTAYRPAIAQRYVYVEMLKSAREIDPRVARVNLSQRGNDIQMAVVAGNNNQITQVKQQLTRARELAFDEYLDEHYFTEYRTPMNQPAIKPDHVRYVSENTMALIPLSQAFYEKVDQQSDARNYMNLMLGWLQSIPYDTLEDRADSHGAGFSPPFTLLSQNLGDCDSKAVLAASIVRAFLPSTPMVLVLLDQHALLGLAIAPVAGDTTLKHNNRDFVLFDPTGPAQLPFGQVSPDTVMAVRNQRYVLEAIQ</sequence>
<name>A0ABT2VKP1_9ALTE</name>
<gene>
    <name evidence="1" type="ORF">OCL06_00240</name>
</gene>
<keyword evidence="2" id="KW-1185">Reference proteome</keyword>
<organism evidence="1 2">
    <name type="scientific">Alteromonas salexigens</name>
    <dbReference type="NCBI Taxonomy" id="2982530"/>
    <lineage>
        <taxon>Bacteria</taxon>
        <taxon>Pseudomonadati</taxon>
        <taxon>Pseudomonadota</taxon>
        <taxon>Gammaproteobacteria</taxon>
        <taxon>Alteromonadales</taxon>
        <taxon>Alteromonadaceae</taxon>
        <taxon>Alteromonas/Salinimonas group</taxon>
        <taxon>Alteromonas</taxon>
    </lineage>
</organism>
<proteinExistence type="predicted"/>
<dbReference type="Proteomes" id="UP001209257">
    <property type="component" value="Unassembled WGS sequence"/>
</dbReference>
<dbReference type="RefSeq" id="WP_262991711.1">
    <property type="nucleotide sequence ID" value="NZ_JAOTJC010000002.1"/>
</dbReference>